<evidence type="ECO:0000256" key="8">
    <source>
        <dbReference type="ARBA" id="ARBA00022490"/>
    </source>
</evidence>
<accession>A0A1H3VWQ0</accession>
<dbReference type="SUPFAM" id="SSF53098">
    <property type="entry name" value="Ribonuclease H-like"/>
    <property type="match status" value="1"/>
</dbReference>
<sequence length="272" mass="30482">MIPQKMVKKVVNDLSKYTIKQVEEFFAQGQVTEEFLSACANDTRKAVGTLLRRYQREQADRKRVSELYSFEREFWAKGCEFVAGVDEAGRGPLAGPVSVAAVILPHDLYLPKINDSKKISAKVREELYDEIMAKAIAVKAAFVDAKTIDRVNIYQATINGMYESIFGLEQEANAVLIDAVKLENLNVPSLSIIKGDAKSASIAAASIIAKVNRDRLMDKYDKEYPQYGFAHHKGYGTAEHIAALRQYGPCPIHRQSFEPIRSMVDIEMNVPF</sequence>
<evidence type="ECO:0000256" key="7">
    <source>
        <dbReference type="ARBA" id="ARBA00019179"/>
    </source>
</evidence>
<feature type="binding site" evidence="14 15">
    <location>
        <position position="86"/>
    </location>
    <ligand>
        <name>a divalent metal cation</name>
        <dbReference type="ChEBI" id="CHEBI:60240"/>
    </ligand>
</feature>
<evidence type="ECO:0000256" key="12">
    <source>
        <dbReference type="ARBA" id="ARBA00022801"/>
    </source>
</evidence>
<proteinExistence type="inferred from homology"/>
<evidence type="ECO:0000256" key="14">
    <source>
        <dbReference type="HAMAP-Rule" id="MF_00052"/>
    </source>
</evidence>
<dbReference type="InterPro" id="IPR024567">
    <property type="entry name" value="RNase_HII/HIII_dom"/>
</dbReference>
<dbReference type="CDD" id="cd07182">
    <property type="entry name" value="RNase_HII_bacteria_HII_like"/>
    <property type="match status" value="1"/>
</dbReference>
<comment type="cofactor">
    <cofactor evidence="14 15">
        <name>Mn(2+)</name>
        <dbReference type="ChEBI" id="CHEBI:29035"/>
    </cofactor>
    <cofactor evidence="14 15">
        <name>Mg(2+)</name>
        <dbReference type="ChEBI" id="CHEBI:18420"/>
    </cofactor>
    <text evidence="14 15">Manganese or magnesium. Binds 1 divalent metal ion per monomer in the absence of substrate. May bind a second metal ion after substrate binding.</text>
</comment>
<evidence type="ECO:0000256" key="1">
    <source>
        <dbReference type="ARBA" id="ARBA00000077"/>
    </source>
</evidence>
<dbReference type="RefSeq" id="WP_256202802.1">
    <property type="nucleotide sequence ID" value="NZ_FNQG01000002.1"/>
</dbReference>
<keyword evidence="11 14" id="KW-0255">Endonuclease</keyword>
<dbReference type="Proteomes" id="UP000183469">
    <property type="component" value="Unassembled WGS sequence"/>
</dbReference>
<keyword evidence="8 14" id="KW-0963">Cytoplasm</keyword>
<dbReference type="Pfam" id="PF01351">
    <property type="entry name" value="RNase_HII"/>
    <property type="match status" value="1"/>
</dbReference>
<dbReference type="EMBL" id="FNQG01000002">
    <property type="protein sequence ID" value="SDZ79275.1"/>
    <property type="molecule type" value="Genomic_DNA"/>
</dbReference>
<comment type="cofactor">
    <cofactor evidence="2">
        <name>Mg(2+)</name>
        <dbReference type="ChEBI" id="CHEBI:18420"/>
    </cofactor>
</comment>
<comment type="similarity">
    <text evidence="5 14 16">Belongs to the RNase HII family.</text>
</comment>
<feature type="binding site" evidence="14 15">
    <location>
        <position position="178"/>
    </location>
    <ligand>
        <name>a divalent metal cation</name>
        <dbReference type="ChEBI" id="CHEBI:60240"/>
    </ligand>
</feature>
<name>A0A1H3VWQ0_SELRU</name>
<gene>
    <name evidence="14" type="primary">rnhB</name>
    <name evidence="18" type="ORF">SAMN05660648_00656</name>
</gene>
<dbReference type="FunFam" id="3.30.420.10:FF:000006">
    <property type="entry name" value="Ribonuclease HII"/>
    <property type="match status" value="1"/>
</dbReference>
<organism evidence="18 19">
    <name type="scientific">Selenomonas ruminantium</name>
    <dbReference type="NCBI Taxonomy" id="971"/>
    <lineage>
        <taxon>Bacteria</taxon>
        <taxon>Bacillati</taxon>
        <taxon>Bacillota</taxon>
        <taxon>Negativicutes</taxon>
        <taxon>Selenomonadales</taxon>
        <taxon>Selenomonadaceae</taxon>
        <taxon>Selenomonas</taxon>
    </lineage>
</organism>
<evidence type="ECO:0000256" key="11">
    <source>
        <dbReference type="ARBA" id="ARBA00022759"/>
    </source>
</evidence>
<keyword evidence="13 14" id="KW-0464">Manganese</keyword>
<comment type="function">
    <text evidence="3 14 16">Endonuclease that specifically degrades the RNA of RNA-DNA hybrids.</text>
</comment>
<dbReference type="NCBIfam" id="NF000595">
    <property type="entry name" value="PRK00015.1-3"/>
    <property type="match status" value="1"/>
</dbReference>
<keyword evidence="10 14" id="KW-0479">Metal-binding</keyword>
<dbReference type="PANTHER" id="PTHR10954">
    <property type="entry name" value="RIBONUCLEASE H2 SUBUNIT A"/>
    <property type="match status" value="1"/>
</dbReference>
<comment type="subcellular location">
    <subcellularLocation>
        <location evidence="4 14">Cytoplasm</location>
    </subcellularLocation>
</comment>
<evidence type="ECO:0000256" key="6">
    <source>
        <dbReference type="ARBA" id="ARBA00012180"/>
    </source>
</evidence>
<dbReference type="InterPro" id="IPR012337">
    <property type="entry name" value="RNaseH-like_sf"/>
</dbReference>
<keyword evidence="12 14" id="KW-0378">Hydrolase</keyword>
<dbReference type="GO" id="GO:0030145">
    <property type="term" value="F:manganese ion binding"/>
    <property type="evidence" value="ECO:0007669"/>
    <property type="project" value="UniProtKB-UniRule"/>
</dbReference>
<evidence type="ECO:0000256" key="10">
    <source>
        <dbReference type="ARBA" id="ARBA00022723"/>
    </source>
</evidence>
<evidence type="ECO:0000313" key="18">
    <source>
        <dbReference type="EMBL" id="SDZ79275.1"/>
    </source>
</evidence>
<dbReference type="PANTHER" id="PTHR10954:SF18">
    <property type="entry name" value="RIBONUCLEASE HII"/>
    <property type="match status" value="1"/>
</dbReference>
<dbReference type="GO" id="GO:0006298">
    <property type="term" value="P:mismatch repair"/>
    <property type="evidence" value="ECO:0007669"/>
    <property type="project" value="TreeGrafter"/>
</dbReference>
<evidence type="ECO:0000256" key="15">
    <source>
        <dbReference type="PROSITE-ProRule" id="PRU01319"/>
    </source>
</evidence>
<dbReference type="GO" id="GO:0043137">
    <property type="term" value="P:DNA replication, removal of RNA primer"/>
    <property type="evidence" value="ECO:0007669"/>
    <property type="project" value="TreeGrafter"/>
</dbReference>
<dbReference type="Gene3D" id="3.30.420.10">
    <property type="entry name" value="Ribonuclease H-like superfamily/Ribonuclease H"/>
    <property type="match status" value="1"/>
</dbReference>
<evidence type="ECO:0000256" key="5">
    <source>
        <dbReference type="ARBA" id="ARBA00007383"/>
    </source>
</evidence>
<reference evidence="18 19" key="1">
    <citation type="submission" date="2016-10" db="EMBL/GenBank/DDBJ databases">
        <authorList>
            <person name="de Groot N.N."/>
        </authorList>
    </citation>
    <scope>NUCLEOTIDE SEQUENCE [LARGE SCALE GENOMIC DNA]</scope>
    <source>
        <strain evidence="18 19">DSM 2872</strain>
    </source>
</reference>
<dbReference type="AlphaFoldDB" id="A0A1H3VWQ0"/>
<comment type="catalytic activity">
    <reaction evidence="1 14 15 16">
        <text>Endonucleolytic cleavage to 5'-phosphomonoester.</text>
        <dbReference type="EC" id="3.1.26.4"/>
    </reaction>
</comment>
<feature type="domain" description="RNase H type-2" evidence="17">
    <location>
        <begin position="80"/>
        <end position="269"/>
    </location>
</feature>
<evidence type="ECO:0000256" key="16">
    <source>
        <dbReference type="RuleBase" id="RU003515"/>
    </source>
</evidence>
<dbReference type="InterPro" id="IPR022898">
    <property type="entry name" value="RNase_HII"/>
</dbReference>
<evidence type="ECO:0000313" key="19">
    <source>
        <dbReference type="Proteomes" id="UP000183469"/>
    </source>
</evidence>
<dbReference type="NCBIfam" id="NF000594">
    <property type="entry name" value="PRK00015.1-1"/>
    <property type="match status" value="1"/>
</dbReference>
<dbReference type="GO" id="GO:0003723">
    <property type="term" value="F:RNA binding"/>
    <property type="evidence" value="ECO:0007669"/>
    <property type="project" value="UniProtKB-UniRule"/>
</dbReference>
<evidence type="ECO:0000259" key="17">
    <source>
        <dbReference type="PROSITE" id="PS51975"/>
    </source>
</evidence>
<dbReference type="EC" id="3.1.26.4" evidence="6 14"/>
<evidence type="ECO:0000256" key="2">
    <source>
        <dbReference type="ARBA" id="ARBA00001946"/>
    </source>
</evidence>
<feature type="binding site" evidence="14 15">
    <location>
        <position position="87"/>
    </location>
    <ligand>
        <name>a divalent metal cation</name>
        <dbReference type="ChEBI" id="CHEBI:60240"/>
    </ligand>
</feature>
<dbReference type="GO" id="GO:0004523">
    <property type="term" value="F:RNA-DNA hybrid ribonuclease activity"/>
    <property type="evidence" value="ECO:0007669"/>
    <property type="project" value="UniProtKB-UniRule"/>
</dbReference>
<dbReference type="HAMAP" id="MF_00052_B">
    <property type="entry name" value="RNase_HII_B"/>
    <property type="match status" value="1"/>
</dbReference>
<evidence type="ECO:0000256" key="4">
    <source>
        <dbReference type="ARBA" id="ARBA00004496"/>
    </source>
</evidence>
<evidence type="ECO:0000256" key="3">
    <source>
        <dbReference type="ARBA" id="ARBA00004065"/>
    </source>
</evidence>
<dbReference type="PROSITE" id="PS51975">
    <property type="entry name" value="RNASE_H_2"/>
    <property type="match status" value="1"/>
</dbReference>
<dbReference type="GO" id="GO:0005737">
    <property type="term" value="C:cytoplasm"/>
    <property type="evidence" value="ECO:0007669"/>
    <property type="project" value="UniProtKB-SubCell"/>
</dbReference>
<dbReference type="GO" id="GO:0032299">
    <property type="term" value="C:ribonuclease H2 complex"/>
    <property type="evidence" value="ECO:0007669"/>
    <property type="project" value="TreeGrafter"/>
</dbReference>
<dbReference type="InterPro" id="IPR036397">
    <property type="entry name" value="RNaseH_sf"/>
</dbReference>
<protein>
    <recommendedName>
        <fullName evidence="7 14">Ribonuclease HII</fullName>
        <shortName evidence="14">RNase HII</shortName>
        <ecNumber evidence="6 14">3.1.26.4</ecNumber>
    </recommendedName>
</protein>
<evidence type="ECO:0000256" key="9">
    <source>
        <dbReference type="ARBA" id="ARBA00022722"/>
    </source>
</evidence>
<dbReference type="InterPro" id="IPR001352">
    <property type="entry name" value="RNase_HII/HIII"/>
</dbReference>
<evidence type="ECO:0000256" key="13">
    <source>
        <dbReference type="ARBA" id="ARBA00023211"/>
    </source>
</evidence>
<keyword evidence="9 14" id="KW-0540">Nuclease</keyword>